<feature type="compositionally biased region" description="Polar residues" evidence="1">
    <location>
        <begin position="50"/>
        <end position="59"/>
    </location>
</feature>
<name>A0A369JLT5_HYPMA</name>
<evidence type="ECO:0000256" key="1">
    <source>
        <dbReference type="SAM" id="MobiDB-lite"/>
    </source>
</evidence>
<dbReference type="AlphaFoldDB" id="A0A369JLT5"/>
<feature type="region of interest" description="Disordered" evidence="1">
    <location>
        <begin position="162"/>
        <end position="304"/>
    </location>
</feature>
<feature type="region of interest" description="Disordered" evidence="1">
    <location>
        <begin position="1"/>
        <end position="149"/>
    </location>
</feature>
<feature type="compositionally biased region" description="Polar residues" evidence="1">
    <location>
        <begin position="233"/>
        <end position="245"/>
    </location>
</feature>
<comment type="caution">
    <text evidence="2">The sequence shown here is derived from an EMBL/GenBank/DDBJ whole genome shotgun (WGS) entry which is preliminary data.</text>
</comment>
<protein>
    <submittedName>
        <fullName evidence="2">Uncharacterized protein</fullName>
    </submittedName>
</protein>
<feature type="compositionally biased region" description="Basic and acidic residues" evidence="1">
    <location>
        <begin position="340"/>
        <end position="357"/>
    </location>
</feature>
<feature type="compositionally biased region" description="Basic residues" evidence="1">
    <location>
        <begin position="252"/>
        <end position="265"/>
    </location>
</feature>
<feature type="region of interest" description="Disordered" evidence="1">
    <location>
        <begin position="328"/>
        <end position="357"/>
    </location>
</feature>
<gene>
    <name evidence="2" type="ORF">Hypma_011601</name>
</gene>
<proteinExistence type="predicted"/>
<keyword evidence="3" id="KW-1185">Reference proteome</keyword>
<accession>A0A369JLT5</accession>
<feature type="compositionally biased region" description="Polar residues" evidence="1">
    <location>
        <begin position="14"/>
        <end position="25"/>
    </location>
</feature>
<evidence type="ECO:0000313" key="2">
    <source>
        <dbReference type="EMBL" id="RDB21365.1"/>
    </source>
</evidence>
<evidence type="ECO:0000313" key="3">
    <source>
        <dbReference type="Proteomes" id="UP000076154"/>
    </source>
</evidence>
<feature type="region of interest" description="Disordered" evidence="1">
    <location>
        <begin position="415"/>
        <end position="443"/>
    </location>
</feature>
<feature type="compositionally biased region" description="Basic and acidic residues" evidence="1">
    <location>
        <begin position="80"/>
        <end position="92"/>
    </location>
</feature>
<dbReference type="OrthoDB" id="3362703at2759"/>
<feature type="compositionally biased region" description="Basic residues" evidence="1">
    <location>
        <begin position="102"/>
        <end position="111"/>
    </location>
</feature>
<organism evidence="2 3">
    <name type="scientific">Hypsizygus marmoreus</name>
    <name type="common">White beech mushroom</name>
    <name type="synonym">Agaricus marmoreus</name>
    <dbReference type="NCBI Taxonomy" id="39966"/>
    <lineage>
        <taxon>Eukaryota</taxon>
        <taxon>Fungi</taxon>
        <taxon>Dikarya</taxon>
        <taxon>Basidiomycota</taxon>
        <taxon>Agaricomycotina</taxon>
        <taxon>Agaricomycetes</taxon>
        <taxon>Agaricomycetidae</taxon>
        <taxon>Agaricales</taxon>
        <taxon>Tricholomatineae</taxon>
        <taxon>Lyophyllaceae</taxon>
        <taxon>Hypsizygus</taxon>
    </lineage>
</organism>
<dbReference type="InParanoid" id="A0A369JLT5"/>
<dbReference type="Proteomes" id="UP000076154">
    <property type="component" value="Unassembled WGS sequence"/>
</dbReference>
<reference evidence="2" key="1">
    <citation type="submission" date="2018-04" db="EMBL/GenBank/DDBJ databases">
        <title>Whole genome sequencing of Hypsizygus marmoreus.</title>
        <authorList>
            <person name="Choi I.-G."/>
            <person name="Min B."/>
            <person name="Kim J.-G."/>
            <person name="Kim S."/>
            <person name="Oh Y.-L."/>
            <person name="Kong W.-S."/>
            <person name="Park H."/>
            <person name="Jeong J."/>
            <person name="Song E.-S."/>
        </authorList>
    </citation>
    <scope>NUCLEOTIDE SEQUENCE [LARGE SCALE GENOMIC DNA]</scope>
    <source>
        <strain evidence="2">51987-8</strain>
    </source>
</reference>
<feature type="compositionally biased region" description="Basic and acidic residues" evidence="1">
    <location>
        <begin position="415"/>
        <end position="435"/>
    </location>
</feature>
<dbReference type="EMBL" id="LUEZ02000055">
    <property type="protein sequence ID" value="RDB21365.1"/>
    <property type="molecule type" value="Genomic_DNA"/>
</dbReference>
<sequence>MSLRIKLPAKSNDVDQASQPSTSEAPSRRRKAIKRRIDSDEEEDHDTHRSSTVHSSPVGKSSLRGRSHTVEGDSDFGPEEDFHAQPDTRFLPHSDAQGPSSSKHRARKPKGKSTGDGPPPTKRKRVVSEALSDEEYAHEEAGALSADDEELILEAKRPLKPAGKMKAKGGKGKGISVEVDDLTKEERHIRPGRHRRNSMEPSQAPRTKRSRAGKPLHVEDVAVDIIGDLDQTPEPSSVRSPSQAKDVSPPPAKKRKLPTIKKNKGPTKAGVASGGASSKHAQGVAKPLTPLLPEGTKPPIPAVRLTPAMLGNTDFDLRNESVYRELFKATGGSTPRSGLSRREKDEERRRELNKMRDEARAKRLAEAKPPFDLQAQTDKISRFEERLKYERSSALYPNFLAAKWRELWERERRKQKEQEWQENRNWSDADGREEGEMNDYPSR</sequence>